<gene>
    <name evidence="1" type="ORF">AAE3_LOCUS3713</name>
</gene>
<keyword evidence="2" id="KW-1185">Reference proteome</keyword>
<protein>
    <submittedName>
        <fullName evidence="1">Uncharacterized protein</fullName>
    </submittedName>
</protein>
<name>A0A8S0W8M4_CYCAE</name>
<reference evidence="1 2" key="1">
    <citation type="submission" date="2020-01" db="EMBL/GenBank/DDBJ databases">
        <authorList>
            <person name="Gupta K D."/>
        </authorList>
    </citation>
    <scope>NUCLEOTIDE SEQUENCE [LARGE SCALE GENOMIC DNA]</scope>
</reference>
<organism evidence="1 2">
    <name type="scientific">Cyclocybe aegerita</name>
    <name type="common">Black poplar mushroom</name>
    <name type="synonym">Agrocybe aegerita</name>
    <dbReference type="NCBI Taxonomy" id="1973307"/>
    <lineage>
        <taxon>Eukaryota</taxon>
        <taxon>Fungi</taxon>
        <taxon>Dikarya</taxon>
        <taxon>Basidiomycota</taxon>
        <taxon>Agaricomycotina</taxon>
        <taxon>Agaricomycetes</taxon>
        <taxon>Agaricomycetidae</taxon>
        <taxon>Agaricales</taxon>
        <taxon>Agaricineae</taxon>
        <taxon>Bolbitiaceae</taxon>
        <taxon>Cyclocybe</taxon>
    </lineage>
</organism>
<comment type="caution">
    <text evidence="1">The sequence shown here is derived from an EMBL/GenBank/DDBJ whole genome shotgun (WGS) entry which is preliminary data.</text>
</comment>
<dbReference type="EMBL" id="CACVBS010000033">
    <property type="protein sequence ID" value="CAA7261496.1"/>
    <property type="molecule type" value="Genomic_DNA"/>
</dbReference>
<sequence>MAQPAPRYNNVAQHLQKLPPETSTLSHKELGKVFLQETLAEAKTYFIVYLRLCSLDYRSPHPELTKLNFDAVRLRADHPNNRADYNSRRCLGEAEALWTIPSSKFLKLLMQQKRR</sequence>
<evidence type="ECO:0000313" key="1">
    <source>
        <dbReference type="EMBL" id="CAA7261496.1"/>
    </source>
</evidence>
<accession>A0A8S0W8M4</accession>
<dbReference type="AlphaFoldDB" id="A0A8S0W8M4"/>
<dbReference type="Proteomes" id="UP000467700">
    <property type="component" value="Unassembled WGS sequence"/>
</dbReference>
<proteinExistence type="predicted"/>
<evidence type="ECO:0000313" key="2">
    <source>
        <dbReference type="Proteomes" id="UP000467700"/>
    </source>
</evidence>